<reference evidence="1" key="1">
    <citation type="submission" date="2025-05" db="UniProtKB">
        <authorList>
            <consortium name="RefSeq"/>
        </authorList>
    </citation>
    <scope>NUCLEOTIDE SEQUENCE [LARGE SCALE GENOMIC DNA]</scope>
</reference>
<dbReference type="PANTHER" id="PTHR47723:SF21">
    <property type="entry name" value="POLYNUCLEOTIDYL TRANSFERASE, RIBONUCLEASE H-LIKE SUPERFAMILY PROTEIN"/>
    <property type="match status" value="1"/>
</dbReference>
<name>A0ABM3ZZC1_ZIZJJ</name>
<reference evidence="2" key="2">
    <citation type="submission" date="2025-08" db="UniProtKB">
        <authorList>
            <consortium name="RefSeq"/>
        </authorList>
    </citation>
    <scope>IDENTIFICATION</scope>
    <source>
        <tissue evidence="2">Seedling</tissue>
    </source>
</reference>
<dbReference type="GeneID" id="125420680"/>
<dbReference type="RefSeq" id="XP_060669824.1">
    <property type="nucleotide sequence ID" value="XM_060813841.1"/>
</dbReference>
<evidence type="ECO:0000313" key="2">
    <source>
        <dbReference type="RefSeq" id="XP_060669824.1"/>
    </source>
</evidence>
<dbReference type="PANTHER" id="PTHR47723">
    <property type="entry name" value="OS05G0353850 PROTEIN"/>
    <property type="match status" value="1"/>
</dbReference>
<proteinExistence type="predicted"/>
<dbReference type="Proteomes" id="UP001652623">
    <property type="component" value="Chromosome 1"/>
</dbReference>
<dbReference type="InterPro" id="IPR053151">
    <property type="entry name" value="RNase_H-like"/>
</dbReference>
<organism evidence="1 2">
    <name type="scientific">Ziziphus jujuba</name>
    <name type="common">Chinese jujube</name>
    <name type="synonym">Ziziphus sativa</name>
    <dbReference type="NCBI Taxonomy" id="326968"/>
    <lineage>
        <taxon>Eukaryota</taxon>
        <taxon>Viridiplantae</taxon>
        <taxon>Streptophyta</taxon>
        <taxon>Embryophyta</taxon>
        <taxon>Tracheophyta</taxon>
        <taxon>Spermatophyta</taxon>
        <taxon>Magnoliopsida</taxon>
        <taxon>eudicotyledons</taxon>
        <taxon>Gunneridae</taxon>
        <taxon>Pentapetalae</taxon>
        <taxon>rosids</taxon>
        <taxon>fabids</taxon>
        <taxon>Rosales</taxon>
        <taxon>Rhamnaceae</taxon>
        <taxon>Paliureae</taxon>
        <taxon>Ziziphus</taxon>
    </lineage>
</organism>
<sequence>MKDSKLFLWRLISNTIPSKEVLVDRLRGDDVICEVCGAELEIAFHVFKECQGIRMLAFASRWGCKIDQWKVNSVKEMVEFCVEPRANHCFIGMDKELITVFLATLFYASWNFRNELRFQGAGAIRKAVLKLQKSFQEKWSVPAQGWWKLNTDAAYSDGKAGLAFVARDSNGEIKFLTSKSIKRDSPYEAKLQAMKWASACAEDKGWNFLE</sequence>
<gene>
    <name evidence="2" type="primary">LOC125420680</name>
</gene>
<evidence type="ECO:0000313" key="1">
    <source>
        <dbReference type="Proteomes" id="UP001652623"/>
    </source>
</evidence>
<accession>A0ABM3ZZC1</accession>
<protein>
    <submittedName>
        <fullName evidence="2">Uncharacterized protein LOC125420680</fullName>
    </submittedName>
</protein>
<keyword evidence="1" id="KW-1185">Reference proteome</keyword>